<comment type="similarity">
    <text evidence="1">Belongs to the annexin family.</text>
</comment>
<evidence type="ECO:0000256" key="5">
    <source>
        <dbReference type="ARBA" id="ARBA00023302"/>
    </source>
</evidence>
<dbReference type="GO" id="GO:0005737">
    <property type="term" value="C:cytoplasm"/>
    <property type="evidence" value="ECO:0007669"/>
    <property type="project" value="TreeGrafter"/>
</dbReference>
<accession>A0A9K3GKF4</accession>
<comment type="caution">
    <text evidence="6">The sequence shown here is derived from an EMBL/GenBank/DDBJ whole genome shotgun (WGS) entry which is preliminary data.</text>
</comment>
<dbReference type="InterPro" id="IPR037104">
    <property type="entry name" value="Annexin_sf"/>
</dbReference>
<dbReference type="Proteomes" id="UP000265618">
    <property type="component" value="Unassembled WGS sequence"/>
</dbReference>
<protein>
    <submittedName>
        <fullName evidence="6">Annexin</fullName>
    </submittedName>
</protein>
<dbReference type="GO" id="GO:0005509">
    <property type="term" value="F:calcium ion binding"/>
    <property type="evidence" value="ECO:0007669"/>
    <property type="project" value="InterPro"/>
</dbReference>
<evidence type="ECO:0000256" key="2">
    <source>
        <dbReference type="ARBA" id="ARBA00022737"/>
    </source>
</evidence>
<proteinExistence type="inferred from homology"/>
<keyword evidence="7" id="KW-1185">Reference proteome</keyword>
<organism evidence="6 7">
    <name type="scientific">Kipferlia bialata</name>
    <dbReference type="NCBI Taxonomy" id="797122"/>
    <lineage>
        <taxon>Eukaryota</taxon>
        <taxon>Metamonada</taxon>
        <taxon>Carpediemonas-like organisms</taxon>
        <taxon>Kipferlia</taxon>
    </lineage>
</organism>
<dbReference type="GO" id="GO:0001786">
    <property type="term" value="F:phosphatidylserine binding"/>
    <property type="evidence" value="ECO:0007669"/>
    <property type="project" value="TreeGrafter"/>
</dbReference>
<evidence type="ECO:0000256" key="3">
    <source>
        <dbReference type="ARBA" id="ARBA00022837"/>
    </source>
</evidence>
<dbReference type="PRINTS" id="PR00196">
    <property type="entry name" value="ANNEXIN"/>
</dbReference>
<name>A0A9K3GKF4_9EUKA</name>
<dbReference type="FunFam" id="1.10.220.10:FF:000002">
    <property type="entry name" value="Annexin"/>
    <property type="match status" value="1"/>
</dbReference>
<dbReference type="PANTHER" id="PTHR10502:SF102">
    <property type="entry name" value="ANNEXIN B11"/>
    <property type="match status" value="1"/>
</dbReference>
<dbReference type="GO" id="GO:0005544">
    <property type="term" value="F:calcium-dependent phospholipid binding"/>
    <property type="evidence" value="ECO:0007669"/>
    <property type="project" value="UniProtKB-KW"/>
</dbReference>
<dbReference type="AlphaFoldDB" id="A0A9K3GKF4"/>
<evidence type="ECO:0000256" key="4">
    <source>
        <dbReference type="ARBA" id="ARBA00023216"/>
    </source>
</evidence>
<dbReference type="GO" id="GO:0005886">
    <property type="term" value="C:plasma membrane"/>
    <property type="evidence" value="ECO:0007669"/>
    <property type="project" value="TreeGrafter"/>
</dbReference>
<dbReference type="SMART" id="SM00335">
    <property type="entry name" value="ANX"/>
    <property type="match status" value="4"/>
</dbReference>
<dbReference type="PANTHER" id="PTHR10502">
    <property type="entry name" value="ANNEXIN"/>
    <property type="match status" value="1"/>
</dbReference>
<sequence>MPPCDPQCVGAADARALHKAIYGAGTDDATLISILASHDNSQLMDIRAAYEAGFALVDDIKGDTYGSYERLLVGLVTERDILEAQYIREAVQGAGTDEDILIDIIMSRTPEELRAISDMYQTQYSRDMAEDVLGEFKFKGKLKKVFAAALAMNRETGPTVDADRVQQDIEELHKATKGLGTDESAVFEVLFSRSVPHLREVFAGYEEAYGKTVRDVMKSEFKAKVEDAVVACVDWVTDPSLSAAVMIHRAIKGLGTNEKRLECALATRYDLDGGNIALAYDTKYGPGQCVKDIKGDLTGTIEKLCLALLKLE</sequence>
<evidence type="ECO:0000313" key="6">
    <source>
        <dbReference type="EMBL" id="GIQ85571.1"/>
    </source>
</evidence>
<dbReference type="InterPro" id="IPR001464">
    <property type="entry name" value="Annexin"/>
</dbReference>
<dbReference type="OrthoDB" id="37886at2759"/>
<reference evidence="6 7" key="1">
    <citation type="journal article" date="2018" name="PLoS ONE">
        <title>The draft genome of Kipferlia bialata reveals reductive genome evolution in fornicate parasites.</title>
        <authorList>
            <person name="Tanifuji G."/>
            <person name="Takabayashi S."/>
            <person name="Kume K."/>
            <person name="Takagi M."/>
            <person name="Nakayama T."/>
            <person name="Kamikawa R."/>
            <person name="Inagaki Y."/>
            <person name="Hashimoto T."/>
        </authorList>
    </citation>
    <scope>NUCLEOTIDE SEQUENCE [LARGE SCALE GENOMIC DNA]</scope>
    <source>
        <strain evidence="6">NY0173</strain>
    </source>
</reference>
<evidence type="ECO:0000256" key="1">
    <source>
        <dbReference type="ARBA" id="ARBA00007831"/>
    </source>
</evidence>
<dbReference type="PROSITE" id="PS51897">
    <property type="entry name" value="ANNEXIN_2"/>
    <property type="match status" value="3"/>
</dbReference>
<keyword evidence="4" id="KW-0041">Annexin</keyword>
<keyword evidence="3" id="KW-0106">Calcium</keyword>
<dbReference type="InterPro" id="IPR018502">
    <property type="entry name" value="Annexin_repeat"/>
</dbReference>
<dbReference type="FunFam" id="1.10.220.10:FF:000005">
    <property type="entry name" value="Annexin"/>
    <property type="match status" value="1"/>
</dbReference>
<dbReference type="Pfam" id="PF00191">
    <property type="entry name" value="Annexin"/>
    <property type="match status" value="4"/>
</dbReference>
<dbReference type="EMBL" id="BDIP01002011">
    <property type="protein sequence ID" value="GIQ85571.1"/>
    <property type="molecule type" value="Genomic_DNA"/>
</dbReference>
<dbReference type="SUPFAM" id="SSF47874">
    <property type="entry name" value="Annexin"/>
    <property type="match status" value="1"/>
</dbReference>
<dbReference type="Gene3D" id="1.10.220.10">
    <property type="entry name" value="Annexin"/>
    <property type="match status" value="4"/>
</dbReference>
<evidence type="ECO:0000313" key="7">
    <source>
        <dbReference type="Proteomes" id="UP000265618"/>
    </source>
</evidence>
<keyword evidence="5" id="KW-0111">Calcium/phospholipid-binding</keyword>
<gene>
    <name evidence="6" type="ORF">KIPB_007260</name>
</gene>
<keyword evidence="2" id="KW-0677">Repeat</keyword>